<dbReference type="Proteomes" id="UP000191200">
    <property type="component" value="Chromosome"/>
</dbReference>
<evidence type="ECO:0000256" key="2">
    <source>
        <dbReference type="ARBA" id="ARBA00023125"/>
    </source>
</evidence>
<dbReference type="EMBL" id="CP017267">
    <property type="protein sequence ID" value="APB31907.1"/>
    <property type="molecule type" value="Genomic_DNA"/>
</dbReference>
<dbReference type="GO" id="GO:0003700">
    <property type="term" value="F:DNA-binding transcription factor activity"/>
    <property type="evidence" value="ECO:0007669"/>
    <property type="project" value="TreeGrafter"/>
</dbReference>
<dbReference type="PROSITE" id="PS50943">
    <property type="entry name" value="HTH_CROC1"/>
    <property type="match status" value="1"/>
</dbReference>
<dbReference type="PANTHER" id="PTHR30146:SF109">
    <property type="entry name" value="HTH-TYPE TRANSCRIPTIONAL REGULATOR GALS"/>
    <property type="match status" value="1"/>
</dbReference>
<dbReference type="InterPro" id="IPR028082">
    <property type="entry name" value="Peripla_BP_I"/>
</dbReference>
<dbReference type="KEGG" id="vte:BHY08_08825"/>
<protein>
    <submittedName>
        <fullName evidence="6">LacI family transcriptional regulator</fullName>
    </submittedName>
</protein>
<dbReference type="Pfam" id="PF00356">
    <property type="entry name" value="LacI"/>
    <property type="match status" value="1"/>
</dbReference>
<dbReference type="CDD" id="cd01392">
    <property type="entry name" value="HTH_LacI"/>
    <property type="match status" value="1"/>
</dbReference>
<dbReference type="GO" id="GO:0000976">
    <property type="term" value="F:transcription cis-regulatory region binding"/>
    <property type="evidence" value="ECO:0007669"/>
    <property type="project" value="TreeGrafter"/>
</dbReference>
<proteinExistence type="predicted"/>
<dbReference type="InterPro" id="IPR001387">
    <property type="entry name" value="Cro/C1-type_HTH"/>
</dbReference>
<evidence type="ECO:0000259" key="5">
    <source>
        <dbReference type="PROSITE" id="PS50943"/>
    </source>
</evidence>
<keyword evidence="3" id="KW-0804">Transcription</keyword>
<keyword evidence="2" id="KW-0238">DNA-binding</keyword>
<feature type="domain" description="HTH lacI-type" evidence="4">
    <location>
        <begin position="3"/>
        <end position="57"/>
    </location>
</feature>
<evidence type="ECO:0000313" key="6">
    <source>
        <dbReference type="EMBL" id="APB31907.1"/>
    </source>
</evidence>
<dbReference type="RefSeq" id="WP_071457511.1">
    <property type="nucleotide sequence ID" value="NZ_CP017267.1"/>
</dbReference>
<dbReference type="OrthoDB" id="9788209at2"/>
<evidence type="ECO:0000259" key="4">
    <source>
        <dbReference type="PROSITE" id="PS50932"/>
    </source>
</evidence>
<dbReference type="InterPro" id="IPR046335">
    <property type="entry name" value="LacI/GalR-like_sensor"/>
</dbReference>
<name>A0A1J0A7J8_9ENTE</name>
<dbReference type="Pfam" id="PF13377">
    <property type="entry name" value="Peripla_BP_3"/>
    <property type="match status" value="1"/>
</dbReference>
<gene>
    <name evidence="6" type="ORF">BHY08_08825</name>
</gene>
<feature type="domain" description="HTH cro/C1-type" evidence="5">
    <location>
        <begin position="2"/>
        <end position="47"/>
    </location>
</feature>
<sequence>MGVTIKDVAKEVGVAPSTVSRVLKDHPSISGETKERVRKAMDKLGYVPNISARNLVSKLSNAIGVVLPIIETKERASEPFYLEAITAMNEEASKHQVSLAIASGNTETELLEAVTLLYLQKRVDSFILMYVKENDLILDFLIEKNIPFTIIGHPYRYYNDTSCVDNDNQLLGRSVTQYLIDKGHKDILFVTNNSTENFFKERFYGYEMCLKDNHLPCYPVCDLEKSNEFIQLDTLLSERKISACIAIDDMFALKVIQFIQLIGLTVPDDVSVISFNNSIFSTLIHPYITSVDINTRELAKSAVLECLNQVNYPDELKKRVIIPHKLIERESVIDY</sequence>
<dbReference type="PANTHER" id="PTHR30146">
    <property type="entry name" value="LACI-RELATED TRANSCRIPTIONAL REPRESSOR"/>
    <property type="match status" value="1"/>
</dbReference>
<dbReference type="SMART" id="SM00354">
    <property type="entry name" value="HTH_LACI"/>
    <property type="match status" value="1"/>
</dbReference>
<dbReference type="InterPro" id="IPR000843">
    <property type="entry name" value="HTH_LacI"/>
</dbReference>
<evidence type="ECO:0000256" key="3">
    <source>
        <dbReference type="ARBA" id="ARBA00023163"/>
    </source>
</evidence>
<dbReference type="Gene3D" id="1.10.260.40">
    <property type="entry name" value="lambda repressor-like DNA-binding domains"/>
    <property type="match status" value="1"/>
</dbReference>
<keyword evidence="7" id="KW-1185">Reference proteome</keyword>
<dbReference type="InterPro" id="IPR010982">
    <property type="entry name" value="Lambda_DNA-bd_dom_sf"/>
</dbReference>
<evidence type="ECO:0000313" key="7">
    <source>
        <dbReference type="Proteomes" id="UP000191200"/>
    </source>
</evidence>
<dbReference type="PROSITE" id="PS50932">
    <property type="entry name" value="HTH_LACI_2"/>
    <property type="match status" value="1"/>
</dbReference>
<organism evidence="6 7">
    <name type="scientific">Vagococcus teuberi</name>
    <dbReference type="NCBI Taxonomy" id="519472"/>
    <lineage>
        <taxon>Bacteria</taxon>
        <taxon>Bacillati</taxon>
        <taxon>Bacillota</taxon>
        <taxon>Bacilli</taxon>
        <taxon>Lactobacillales</taxon>
        <taxon>Enterococcaceae</taxon>
        <taxon>Vagococcus</taxon>
    </lineage>
</organism>
<dbReference type="STRING" id="519472.BHY08_08825"/>
<dbReference type="SUPFAM" id="SSF53822">
    <property type="entry name" value="Periplasmic binding protein-like I"/>
    <property type="match status" value="1"/>
</dbReference>
<dbReference type="Gene3D" id="3.40.50.2300">
    <property type="match status" value="2"/>
</dbReference>
<dbReference type="SUPFAM" id="SSF47413">
    <property type="entry name" value="lambda repressor-like DNA-binding domains"/>
    <property type="match status" value="1"/>
</dbReference>
<keyword evidence="1" id="KW-0805">Transcription regulation</keyword>
<evidence type="ECO:0000256" key="1">
    <source>
        <dbReference type="ARBA" id="ARBA00023015"/>
    </source>
</evidence>
<dbReference type="AlphaFoldDB" id="A0A1J0A7J8"/>
<accession>A0A1J0A7J8</accession>
<reference evidence="6 7" key="1">
    <citation type="submission" date="2016-09" db="EMBL/GenBank/DDBJ databases">
        <title>Vagococcus teuberi sp. nov., isolated from the Malian artisanal sour milk fene.</title>
        <authorList>
            <person name="Wullschleger S."/>
            <person name="Seifert C."/>
            <person name="Baumgartner S."/>
            <person name="Lacroix C."/>
            <person name="Bonfoh B."/>
            <person name="Stevens M.J."/>
            <person name="Meile L."/>
        </authorList>
    </citation>
    <scope>NUCLEOTIDE SEQUENCE [LARGE SCALE GENOMIC DNA]</scope>
    <source>
        <strain evidence="6 7">DSM 21459</strain>
    </source>
</reference>